<dbReference type="PANTHER" id="PTHR33337:SF40">
    <property type="entry name" value="CENP-V_GFA DOMAIN-CONTAINING PROTEIN-RELATED"/>
    <property type="match status" value="1"/>
</dbReference>
<dbReference type="SUPFAM" id="SSF51316">
    <property type="entry name" value="Mss4-like"/>
    <property type="match status" value="1"/>
</dbReference>
<evidence type="ECO:0000256" key="1">
    <source>
        <dbReference type="ARBA" id="ARBA00005495"/>
    </source>
</evidence>
<dbReference type="Gene3D" id="3.90.1590.10">
    <property type="entry name" value="glutathione-dependent formaldehyde- activating enzyme (gfa)"/>
    <property type="match status" value="1"/>
</dbReference>
<comment type="caution">
    <text evidence="6">The sequence shown here is derived from an EMBL/GenBank/DDBJ whole genome shotgun (WGS) entry which is preliminary data.</text>
</comment>
<proteinExistence type="inferred from homology"/>
<evidence type="ECO:0000256" key="2">
    <source>
        <dbReference type="ARBA" id="ARBA00022723"/>
    </source>
</evidence>
<protein>
    <submittedName>
        <fullName evidence="6">GFA family protein</fullName>
    </submittedName>
</protein>
<dbReference type="EMBL" id="JAJEWP010000001">
    <property type="protein sequence ID" value="MCC2616162.1"/>
    <property type="molecule type" value="Genomic_DNA"/>
</dbReference>
<dbReference type="Pfam" id="PF04828">
    <property type="entry name" value="GFA"/>
    <property type="match status" value="1"/>
</dbReference>
<evidence type="ECO:0000259" key="5">
    <source>
        <dbReference type="PROSITE" id="PS51891"/>
    </source>
</evidence>
<evidence type="ECO:0000256" key="4">
    <source>
        <dbReference type="ARBA" id="ARBA00023239"/>
    </source>
</evidence>
<dbReference type="RefSeq" id="WP_229158893.1">
    <property type="nucleotide sequence ID" value="NZ_JAJEWP010000001.1"/>
</dbReference>
<reference evidence="6 7" key="1">
    <citation type="submission" date="2021-10" db="EMBL/GenBank/DDBJ databases">
        <title>Draft genome of Aestuariibacter halophilus JC2043.</title>
        <authorList>
            <person name="Emsley S.A."/>
            <person name="Pfannmuller K.M."/>
            <person name="Ushijima B."/>
            <person name="Saw J.H."/>
            <person name="Videau P."/>
        </authorList>
    </citation>
    <scope>NUCLEOTIDE SEQUENCE [LARGE SCALE GENOMIC DNA]</scope>
    <source>
        <strain evidence="6 7">JC2043</strain>
    </source>
</reference>
<evidence type="ECO:0000313" key="7">
    <source>
        <dbReference type="Proteomes" id="UP001520878"/>
    </source>
</evidence>
<dbReference type="InterPro" id="IPR006913">
    <property type="entry name" value="CENP-V/GFA"/>
</dbReference>
<accession>A0ABS8G6F1</accession>
<keyword evidence="3" id="KW-0862">Zinc</keyword>
<keyword evidence="4" id="KW-0456">Lyase</keyword>
<dbReference type="PROSITE" id="PS51891">
    <property type="entry name" value="CENP_V_GFA"/>
    <property type="match status" value="1"/>
</dbReference>
<feature type="domain" description="CENP-V/GFA" evidence="5">
    <location>
        <begin position="7"/>
        <end position="118"/>
    </location>
</feature>
<organism evidence="6 7">
    <name type="scientific">Fluctibacter halophilus</name>
    <dbReference type="NCBI Taxonomy" id="226011"/>
    <lineage>
        <taxon>Bacteria</taxon>
        <taxon>Pseudomonadati</taxon>
        <taxon>Pseudomonadota</taxon>
        <taxon>Gammaproteobacteria</taxon>
        <taxon>Alteromonadales</taxon>
        <taxon>Alteromonadaceae</taxon>
        <taxon>Fluctibacter</taxon>
    </lineage>
</organism>
<gene>
    <name evidence="6" type="ORF">LJ739_07915</name>
</gene>
<name>A0ABS8G6F1_9ALTE</name>
<comment type="similarity">
    <text evidence="1">Belongs to the Gfa family.</text>
</comment>
<sequence length="140" mass="15612">MKTPIQREARCLCGQLRVTVAGDPAVSLVCNCKNCQRRSGTPFGAITYFSDPQVVDISGTSHTYQFEVSNGNQNTLYFCPSCGATVMMKPQIFAGMTGIGMGCFSDPEFPEPTMSVWNRSKYRWVQHPDHWHHMAQQSPS</sequence>
<dbReference type="Proteomes" id="UP001520878">
    <property type="component" value="Unassembled WGS sequence"/>
</dbReference>
<dbReference type="PANTHER" id="PTHR33337">
    <property type="entry name" value="GFA DOMAIN-CONTAINING PROTEIN"/>
    <property type="match status" value="1"/>
</dbReference>
<evidence type="ECO:0000313" key="6">
    <source>
        <dbReference type="EMBL" id="MCC2616162.1"/>
    </source>
</evidence>
<evidence type="ECO:0000256" key="3">
    <source>
        <dbReference type="ARBA" id="ARBA00022833"/>
    </source>
</evidence>
<keyword evidence="7" id="KW-1185">Reference proteome</keyword>
<dbReference type="InterPro" id="IPR011057">
    <property type="entry name" value="Mss4-like_sf"/>
</dbReference>
<keyword evidence="2" id="KW-0479">Metal-binding</keyword>